<name>A0A9Q1BLM6_HOLLE</name>
<organism evidence="8 9">
    <name type="scientific">Holothuria leucospilota</name>
    <name type="common">Black long sea cucumber</name>
    <name type="synonym">Mertensiothuria leucospilota</name>
    <dbReference type="NCBI Taxonomy" id="206669"/>
    <lineage>
        <taxon>Eukaryota</taxon>
        <taxon>Metazoa</taxon>
        <taxon>Echinodermata</taxon>
        <taxon>Eleutherozoa</taxon>
        <taxon>Echinozoa</taxon>
        <taxon>Holothuroidea</taxon>
        <taxon>Aspidochirotacea</taxon>
        <taxon>Aspidochirotida</taxon>
        <taxon>Holothuriidae</taxon>
        <taxon>Holothuria</taxon>
    </lineage>
</organism>
<dbReference type="Pfam" id="PF02690">
    <property type="entry name" value="Na_Pi_cotrans"/>
    <property type="match status" value="2"/>
</dbReference>
<evidence type="ECO:0000256" key="3">
    <source>
        <dbReference type="ARBA" id="ARBA00022475"/>
    </source>
</evidence>
<evidence type="ECO:0000256" key="5">
    <source>
        <dbReference type="ARBA" id="ARBA00022989"/>
    </source>
</evidence>
<feature type="transmembrane region" description="Helical" evidence="7">
    <location>
        <begin position="391"/>
        <end position="411"/>
    </location>
</feature>
<proteinExistence type="inferred from homology"/>
<feature type="transmembrane region" description="Helical" evidence="7">
    <location>
        <begin position="343"/>
        <end position="362"/>
    </location>
</feature>
<dbReference type="GO" id="GO:0044341">
    <property type="term" value="P:sodium-dependent phosphate transport"/>
    <property type="evidence" value="ECO:0007669"/>
    <property type="project" value="InterPro"/>
</dbReference>
<evidence type="ECO:0000256" key="2">
    <source>
        <dbReference type="ARBA" id="ARBA00005808"/>
    </source>
</evidence>
<dbReference type="OrthoDB" id="76259at2759"/>
<feature type="transmembrane region" description="Helical" evidence="7">
    <location>
        <begin position="44"/>
        <end position="68"/>
    </location>
</feature>
<sequence>MASNGYVKKSKKEKEDDAWKAVLPELEDTTPWHELSVTERTVKIVWVIIRLLILLGSLYLFVCALSFLSSAFRLVGGITAGQVLNNHSLLKNPVAGLMIGVLVTVLVQSSSTSTSIVVALVGSGLVGVHVAIPVVMGANIGTSVTNTIVSLGQLQDKNQFRRAFGGATVHDMFNWLSVIVLLPIEVITGYLEALSGAIVRGVDSGNEFEIEILKVITDPFTKWVIQIDKKVITQIAEGGIGENDTFRILKTCHEKAPEDCEFQKRDFLNNFVTYSSSFILCKFHWFAYSNLSDAGAGIILLVASIALLLICLIIIVKTLHSLLKGSIARIVHKVVNYEFPGHFAYFTGYLAIITGAICTFLVQSSSIFTSAITPLVGIGVISLERMYPLTLGANIGTTATGLIAALAVTGANFKDSLQIALCHLLFNITGILIWYPFPWIRFPIPMARILGNTTAKYRWFAIFYLIVAFFLLPAAVFGLSAANENGYVLMGVGIPFLVFVIVIVAINVAQRKCSCMKNTPLANWNFLPKPLHSLRPYHNVLLLSCKPCEGSRVCKYCQCKDEDDEDEEMGVIDGGYYHQNGASNYGYEEEKN</sequence>
<feature type="transmembrane region" description="Helical" evidence="7">
    <location>
        <begin position="457"/>
        <end position="481"/>
    </location>
</feature>
<evidence type="ECO:0000256" key="4">
    <source>
        <dbReference type="ARBA" id="ARBA00022692"/>
    </source>
</evidence>
<keyword evidence="9" id="KW-1185">Reference proteome</keyword>
<feature type="transmembrane region" description="Helical" evidence="7">
    <location>
        <begin position="271"/>
        <end position="288"/>
    </location>
</feature>
<dbReference type="Proteomes" id="UP001152320">
    <property type="component" value="Chromosome 14"/>
</dbReference>
<comment type="caution">
    <text evidence="8">The sequence shown here is derived from an EMBL/GenBank/DDBJ whole genome shotgun (WGS) entry which is preliminary data.</text>
</comment>
<feature type="transmembrane region" description="Helical" evidence="7">
    <location>
        <begin position="417"/>
        <end position="437"/>
    </location>
</feature>
<feature type="transmembrane region" description="Helical" evidence="7">
    <location>
        <begin position="487"/>
        <end position="509"/>
    </location>
</feature>
<gene>
    <name evidence="8" type="ORF">HOLleu_28198</name>
</gene>
<evidence type="ECO:0000313" key="9">
    <source>
        <dbReference type="Proteomes" id="UP001152320"/>
    </source>
</evidence>
<evidence type="ECO:0000256" key="1">
    <source>
        <dbReference type="ARBA" id="ARBA00004424"/>
    </source>
</evidence>
<dbReference type="AlphaFoldDB" id="A0A9Q1BLM6"/>
<dbReference type="PANTHER" id="PTHR10010">
    <property type="entry name" value="SOLUTE CARRIER FAMILY 34 SODIUM PHOSPHATE , MEMBER 2-RELATED"/>
    <property type="match status" value="1"/>
</dbReference>
<feature type="transmembrane region" description="Helical" evidence="7">
    <location>
        <begin position="368"/>
        <end position="384"/>
    </location>
</feature>
<dbReference type="GO" id="GO:0005436">
    <property type="term" value="F:sodium:phosphate symporter activity"/>
    <property type="evidence" value="ECO:0007669"/>
    <property type="project" value="InterPro"/>
</dbReference>
<dbReference type="GO" id="GO:0016324">
    <property type="term" value="C:apical plasma membrane"/>
    <property type="evidence" value="ECO:0007669"/>
    <property type="project" value="UniProtKB-SubCell"/>
</dbReference>
<dbReference type="NCBIfam" id="TIGR01013">
    <property type="entry name" value="2a58"/>
    <property type="match status" value="1"/>
</dbReference>
<feature type="transmembrane region" description="Helical" evidence="7">
    <location>
        <begin position="89"/>
        <end position="109"/>
    </location>
</feature>
<feature type="transmembrane region" description="Helical" evidence="7">
    <location>
        <begin position="294"/>
        <end position="316"/>
    </location>
</feature>
<keyword evidence="4 7" id="KW-0812">Transmembrane</keyword>
<comment type="subcellular location">
    <subcellularLocation>
        <location evidence="1">Apical cell membrane</location>
        <topology evidence="1">Multi-pass membrane protein</topology>
    </subcellularLocation>
</comment>
<reference evidence="8" key="1">
    <citation type="submission" date="2021-10" db="EMBL/GenBank/DDBJ databases">
        <title>Tropical sea cucumber genome reveals ecological adaptation and Cuvierian tubules defense mechanism.</title>
        <authorList>
            <person name="Chen T."/>
        </authorList>
    </citation>
    <scope>NUCLEOTIDE SEQUENCE</scope>
    <source>
        <strain evidence="8">Nanhai2018</strain>
        <tissue evidence="8">Muscle</tissue>
    </source>
</reference>
<evidence type="ECO:0000313" key="8">
    <source>
        <dbReference type="EMBL" id="KAJ8028937.1"/>
    </source>
</evidence>
<evidence type="ECO:0000256" key="6">
    <source>
        <dbReference type="ARBA" id="ARBA00023136"/>
    </source>
</evidence>
<feature type="transmembrane region" description="Helical" evidence="7">
    <location>
        <begin position="115"/>
        <end position="136"/>
    </location>
</feature>
<dbReference type="PANTHER" id="PTHR10010:SF46">
    <property type="entry name" value="SODIUM-DEPENDENT PHOSPHATE TRANSPORT PROTEIN 2B"/>
    <property type="match status" value="1"/>
</dbReference>
<comment type="similarity">
    <text evidence="2">Belongs to the SLC34A transporter family.</text>
</comment>
<accession>A0A9Q1BLM6</accession>
<keyword evidence="3" id="KW-1003">Cell membrane</keyword>
<evidence type="ECO:0000256" key="7">
    <source>
        <dbReference type="SAM" id="Phobius"/>
    </source>
</evidence>
<dbReference type="EMBL" id="JAIZAY010000014">
    <property type="protein sequence ID" value="KAJ8028937.1"/>
    <property type="molecule type" value="Genomic_DNA"/>
</dbReference>
<keyword evidence="5 7" id="KW-1133">Transmembrane helix</keyword>
<dbReference type="InterPro" id="IPR003841">
    <property type="entry name" value="Na/Pi_transpt"/>
</dbReference>
<keyword evidence="6 7" id="KW-0472">Membrane</keyword>
<protein>
    <submittedName>
        <fullName evidence="8">Sodium-dependent phosphate transport protein 2B</fullName>
    </submittedName>
</protein>